<keyword evidence="15 20" id="KW-0472">Membrane</keyword>
<keyword evidence="13 20" id="KW-1133">Transmembrane helix</keyword>
<sequence>MTDSEAPAAGHSRRVHLPKPKNSAGRNLPAAIATGLALIALVLVATWVGPVMWYPVVCLAMALAMWEVLTRLREHGFGVYRFTIIVLGLSMVVSTWPFGYPGLLATFTVSALAIMFSRLFFHGRNTPPQNYVRDTAVSIFVLVWIGLFGSFAAMISRLESGDVTGSHFILTFIACVVANDVGGYVAGVLFGSHPMAPAVSPKKSWEGFAGSVLFGAVTGVLTGMFMLASPWWTGLIFGVGTVLCATMGDLVESQFKRELGIKDMSGLLPGHGGMMDRVDGILPAAAATWLLMSVVVI</sequence>
<evidence type="ECO:0000256" key="10">
    <source>
        <dbReference type="ARBA" id="ARBA00022679"/>
    </source>
</evidence>
<comment type="catalytic activity">
    <reaction evidence="1 18">
        <text>a 1,2-diacyl-sn-glycero-3-phosphate + CTP + H(+) = a CDP-1,2-diacyl-sn-glycerol + diphosphate</text>
        <dbReference type="Rhea" id="RHEA:16229"/>
        <dbReference type="ChEBI" id="CHEBI:15378"/>
        <dbReference type="ChEBI" id="CHEBI:33019"/>
        <dbReference type="ChEBI" id="CHEBI:37563"/>
        <dbReference type="ChEBI" id="CHEBI:58332"/>
        <dbReference type="ChEBI" id="CHEBI:58608"/>
        <dbReference type="EC" id="2.7.7.41"/>
    </reaction>
</comment>
<evidence type="ECO:0000256" key="3">
    <source>
        <dbReference type="ARBA" id="ARBA00005119"/>
    </source>
</evidence>
<comment type="similarity">
    <text evidence="5 18">Belongs to the CDS family.</text>
</comment>
<keyword evidence="10 18" id="KW-0808">Transferase</keyword>
<keyword evidence="22" id="KW-1185">Reference proteome</keyword>
<evidence type="ECO:0000256" key="9">
    <source>
        <dbReference type="ARBA" id="ARBA00022516"/>
    </source>
</evidence>
<evidence type="ECO:0000256" key="2">
    <source>
        <dbReference type="ARBA" id="ARBA00004651"/>
    </source>
</evidence>
<dbReference type="GO" id="GO:0004605">
    <property type="term" value="F:phosphatidate cytidylyltransferase activity"/>
    <property type="evidence" value="ECO:0007669"/>
    <property type="project" value="UniProtKB-EC"/>
</dbReference>
<evidence type="ECO:0000256" key="18">
    <source>
        <dbReference type="RuleBase" id="RU003938"/>
    </source>
</evidence>
<evidence type="ECO:0000256" key="8">
    <source>
        <dbReference type="ARBA" id="ARBA00022475"/>
    </source>
</evidence>
<comment type="pathway">
    <text evidence="4">Lipid metabolism.</text>
</comment>
<dbReference type="PANTHER" id="PTHR46382:SF1">
    <property type="entry name" value="PHOSPHATIDATE CYTIDYLYLTRANSFERASE"/>
    <property type="match status" value="1"/>
</dbReference>
<dbReference type="eggNOG" id="COG0575">
    <property type="taxonomic scope" value="Bacteria"/>
</dbReference>
<dbReference type="RefSeq" id="WP_005289692.1">
    <property type="nucleotide sequence ID" value="NZ_CM000961.1"/>
</dbReference>
<evidence type="ECO:0000313" key="22">
    <source>
        <dbReference type="Proteomes" id="UP000004208"/>
    </source>
</evidence>
<comment type="pathway">
    <text evidence="3 18">Phospholipid metabolism; CDP-diacylglycerol biosynthesis; CDP-diacylglycerol from sn-glycerol 3-phosphate: step 3/3.</text>
</comment>
<protein>
    <recommendedName>
        <fullName evidence="7 18">Phosphatidate cytidylyltransferase</fullName>
        <ecNumber evidence="6 18">2.7.7.41</ecNumber>
    </recommendedName>
</protein>
<evidence type="ECO:0000256" key="15">
    <source>
        <dbReference type="ARBA" id="ARBA00023136"/>
    </source>
</evidence>
<reference evidence="21" key="1">
    <citation type="submission" date="2010-06" db="EMBL/GenBank/DDBJ databases">
        <authorList>
            <person name="Muzny D."/>
            <person name="Qin X."/>
            <person name="Buhay C."/>
            <person name="Dugan-Rocha S."/>
            <person name="Ding Y."/>
            <person name="Chen G."/>
            <person name="Hawes A."/>
            <person name="Holder M."/>
            <person name="Jhangiani S."/>
            <person name="Johnson A."/>
            <person name="Khan Z."/>
            <person name="Li Z."/>
            <person name="Liu W."/>
            <person name="Liu X."/>
            <person name="Perez L."/>
            <person name="Shen H."/>
            <person name="Wang Q."/>
            <person name="Watt J."/>
            <person name="Xi L."/>
            <person name="Xin Y."/>
            <person name="Zhou J."/>
            <person name="Deng J."/>
            <person name="Jiang H."/>
            <person name="Liu Y."/>
            <person name="Qu J."/>
            <person name="Song X.-Z."/>
            <person name="Zhang L."/>
            <person name="Villasana D."/>
            <person name="Johnson A."/>
            <person name="Liu J."/>
            <person name="Liyanage D."/>
            <person name="Lorensuhewa L."/>
            <person name="Robinson T."/>
            <person name="Song A."/>
            <person name="Song B.-B."/>
            <person name="Dinh H."/>
            <person name="Thornton R."/>
            <person name="Coyle M."/>
            <person name="Francisco L."/>
            <person name="Jackson L."/>
            <person name="Javaid M."/>
            <person name="Korchina V."/>
            <person name="Kovar C."/>
            <person name="Mata R."/>
            <person name="Mathew T."/>
            <person name="Ngo R."/>
            <person name="Nguyen L."/>
            <person name="Nguyen N."/>
            <person name="Okwuonu G."/>
            <person name="Ongeri F."/>
            <person name="Pham C."/>
            <person name="Simmons D."/>
            <person name="Wilczek-Boney K."/>
            <person name="Hale W."/>
            <person name="Jakkamsetti A."/>
            <person name="Pham P."/>
            <person name="Ruth R."/>
            <person name="San Lucas F."/>
            <person name="Warren J."/>
            <person name="Zhang J."/>
            <person name="Zhao Z."/>
            <person name="Zhou C."/>
            <person name="Zhu D."/>
            <person name="Lee S."/>
            <person name="Bess C."/>
            <person name="Blankenburg K."/>
            <person name="Forbes L."/>
            <person name="Fu Q."/>
            <person name="Gubbala S."/>
            <person name="Hirani K."/>
            <person name="Jayaseelan J.C."/>
            <person name="Lara F."/>
            <person name="Munidasa M."/>
            <person name="Palculict T."/>
            <person name="Patil S."/>
            <person name="Pu L.-L."/>
            <person name="Saada N."/>
            <person name="Tang L."/>
            <person name="Weissenberger G."/>
            <person name="Zhu Y."/>
            <person name="Hemphill L."/>
            <person name="Shang Y."/>
            <person name="Youmans B."/>
            <person name="Ayvaz T."/>
            <person name="Ross M."/>
            <person name="Santibanez J."/>
            <person name="Aqrawi P."/>
            <person name="Gross S."/>
            <person name="Joshi V."/>
            <person name="Fowler G."/>
            <person name="Nazareth L."/>
            <person name="Reid J."/>
            <person name="Worley K."/>
            <person name="Petrosino J."/>
            <person name="Highlander S."/>
            <person name="Gibbs R."/>
        </authorList>
    </citation>
    <scope>NUCLEOTIDE SEQUENCE [LARGE SCALE GENOMIC DNA]</scope>
    <source>
        <strain evidence="21">ATCC 33030</strain>
    </source>
</reference>
<feature type="transmembrane region" description="Helical" evidence="20">
    <location>
        <begin position="204"/>
        <end position="225"/>
    </location>
</feature>
<evidence type="ECO:0000256" key="17">
    <source>
        <dbReference type="ARBA" id="ARBA00023264"/>
    </source>
</evidence>
<evidence type="ECO:0000256" key="4">
    <source>
        <dbReference type="ARBA" id="ARBA00005189"/>
    </source>
</evidence>
<feature type="transmembrane region" description="Helical" evidence="20">
    <location>
        <begin position="53"/>
        <end position="72"/>
    </location>
</feature>
<name>D7WF25_9CORY</name>
<evidence type="ECO:0000256" key="1">
    <source>
        <dbReference type="ARBA" id="ARBA00001698"/>
    </source>
</evidence>
<feature type="transmembrane region" description="Helical" evidence="20">
    <location>
        <begin position="79"/>
        <end position="98"/>
    </location>
</feature>
<keyword evidence="9" id="KW-0444">Lipid biosynthesis</keyword>
<dbReference type="AlphaFoldDB" id="D7WF25"/>
<dbReference type="UniPathway" id="UPA00557">
    <property type="reaction ID" value="UER00614"/>
</dbReference>
<keyword evidence="14" id="KW-0443">Lipid metabolism</keyword>
<dbReference type="Pfam" id="PF01148">
    <property type="entry name" value="CTP_transf_1"/>
    <property type="match status" value="1"/>
</dbReference>
<dbReference type="PANTHER" id="PTHR46382">
    <property type="entry name" value="PHOSPHATIDATE CYTIDYLYLTRANSFERASE"/>
    <property type="match status" value="1"/>
</dbReference>
<evidence type="ECO:0000256" key="19">
    <source>
        <dbReference type="SAM" id="MobiDB-lite"/>
    </source>
</evidence>
<evidence type="ECO:0000256" key="7">
    <source>
        <dbReference type="ARBA" id="ARBA00019373"/>
    </source>
</evidence>
<evidence type="ECO:0000256" key="12">
    <source>
        <dbReference type="ARBA" id="ARBA00022695"/>
    </source>
</evidence>
<feature type="region of interest" description="Disordered" evidence="19">
    <location>
        <begin position="1"/>
        <end position="22"/>
    </location>
</feature>
<keyword evidence="11 18" id="KW-0812">Transmembrane</keyword>
<dbReference type="PROSITE" id="PS01315">
    <property type="entry name" value="CDS"/>
    <property type="match status" value="1"/>
</dbReference>
<accession>D7WF25</accession>
<dbReference type="HOGENOM" id="CLU_037294_0_0_11"/>
<dbReference type="STRING" id="585529.HMPREF0291_11363"/>
<evidence type="ECO:0000256" key="5">
    <source>
        <dbReference type="ARBA" id="ARBA00010185"/>
    </source>
</evidence>
<evidence type="ECO:0000256" key="6">
    <source>
        <dbReference type="ARBA" id="ARBA00012487"/>
    </source>
</evidence>
<dbReference type="GO" id="GO:0005886">
    <property type="term" value="C:plasma membrane"/>
    <property type="evidence" value="ECO:0007669"/>
    <property type="project" value="UniProtKB-SubCell"/>
</dbReference>
<evidence type="ECO:0000256" key="13">
    <source>
        <dbReference type="ARBA" id="ARBA00022989"/>
    </source>
</evidence>
<organism evidence="21 22">
    <name type="scientific">Corynebacterium genitalium ATCC 33030</name>
    <dbReference type="NCBI Taxonomy" id="585529"/>
    <lineage>
        <taxon>Bacteria</taxon>
        <taxon>Bacillati</taxon>
        <taxon>Actinomycetota</taxon>
        <taxon>Actinomycetes</taxon>
        <taxon>Mycobacteriales</taxon>
        <taxon>Corynebacteriaceae</taxon>
        <taxon>Corynebacterium</taxon>
    </lineage>
</organism>
<evidence type="ECO:0000256" key="16">
    <source>
        <dbReference type="ARBA" id="ARBA00023209"/>
    </source>
</evidence>
<keyword evidence="8" id="KW-1003">Cell membrane</keyword>
<evidence type="ECO:0000256" key="11">
    <source>
        <dbReference type="ARBA" id="ARBA00022692"/>
    </source>
</evidence>
<comment type="subcellular location">
    <subcellularLocation>
        <location evidence="2">Cell membrane</location>
        <topology evidence="2">Multi-pass membrane protein</topology>
    </subcellularLocation>
</comment>
<dbReference type="InterPro" id="IPR000374">
    <property type="entry name" value="PC_trans"/>
</dbReference>
<evidence type="ECO:0000313" key="21">
    <source>
        <dbReference type="EMBL" id="EFK53706.1"/>
    </source>
</evidence>
<keyword evidence="16" id="KW-0594">Phospholipid biosynthesis</keyword>
<dbReference type="EC" id="2.7.7.41" evidence="6 18"/>
<comment type="caution">
    <text evidence="21">The sequence shown here is derived from an EMBL/GenBank/DDBJ whole genome shotgun (WGS) entry which is preliminary data.</text>
</comment>
<keyword evidence="17" id="KW-1208">Phospholipid metabolism</keyword>
<dbReference type="Proteomes" id="UP000004208">
    <property type="component" value="Unassembled WGS sequence"/>
</dbReference>
<dbReference type="EMBL" id="ACLJ02000003">
    <property type="protein sequence ID" value="EFK53706.1"/>
    <property type="molecule type" value="Genomic_DNA"/>
</dbReference>
<keyword evidence="12 18" id="KW-0548">Nucleotidyltransferase</keyword>
<gene>
    <name evidence="21" type="primary">cdsA</name>
    <name evidence="21" type="ORF">HMPREF0291_11363</name>
</gene>
<feature type="transmembrane region" description="Helical" evidence="20">
    <location>
        <begin position="104"/>
        <end position="123"/>
    </location>
</feature>
<proteinExistence type="inferred from homology"/>
<dbReference type="GO" id="GO:0016024">
    <property type="term" value="P:CDP-diacylglycerol biosynthetic process"/>
    <property type="evidence" value="ECO:0007669"/>
    <property type="project" value="UniProtKB-UniPathway"/>
</dbReference>
<feature type="transmembrane region" description="Helical" evidence="20">
    <location>
        <begin position="168"/>
        <end position="192"/>
    </location>
</feature>
<feature type="transmembrane region" description="Helical" evidence="20">
    <location>
        <begin position="231"/>
        <end position="251"/>
    </location>
</feature>
<feature type="transmembrane region" description="Helical" evidence="20">
    <location>
        <begin position="135"/>
        <end position="156"/>
    </location>
</feature>
<feature type="transmembrane region" description="Helical" evidence="20">
    <location>
        <begin position="28"/>
        <end position="47"/>
    </location>
</feature>
<evidence type="ECO:0000256" key="20">
    <source>
        <dbReference type="SAM" id="Phobius"/>
    </source>
</evidence>
<evidence type="ECO:0000256" key="14">
    <source>
        <dbReference type="ARBA" id="ARBA00023098"/>
    </source>
</evidence>